<keyword evidence="2" id="KW-1185">Reference proteome</keyword>
<comment type="caution">
    <text evidence="1">The sequence shown here is derived from an EMBL/GenBank/DDBJ whole genome shotgun (WGS) entry which is preliminary data.</text>
</comment>
<accession>A0A8H5CAN7</accession>
<sequence length="234" mass="26252">MSAPIHAFDGIWLFTSRAEPGVMCLAFSAHPTQLSEIASCFHSEFYQQYLTSDVLGQLPLPVPVLHVFLGSQLDATHLAALNAFVTHNAAQVERAEIRLSIVQDHVIETVDALLLSPLRTFRTFKLRFRSPEVSDYVQVDFIRRGVGTDDIRLSSSLMHHHIEILTSRAYLELGLEILDSLANVTVAGNGQTKIVLRSRSFAESPILFRGVAPFDQRIIWLAYRSCFPDQKLHP</sequence>
<evidence type="ECO:0000313" key="1">
    <source>
        <dbReference type="EMBL" id="KAF5338028.1"/>
    </source>
</evidence>
<name>A0A8H5CAN7_9AGAR</name>
<dbReference type="Proteomes" id="UP000559256">
    <property type="component" value="Unassembled WGS sequence"/>
</dbReference>
<dbReference type="AlphaFoldDB" id="A0A8H5CAN7"/>
<organism evidence="1 2">
    <name type="scientific">Tetrapyrgos nigripes</name>
    <dbReference type="NCBI Taxonomy" id="182062"/>
    <lineage>
        <taxon>Eukaryota</taxon>
        <taxon>Fungi</taxon>
        <taxon>Dikarya</taxon>
        <taxon>Basidiomycota</taxon>
        <taxon>Agaricomycotina</taxon>
        <taxon>Agaricomycetes</taxon>
        <taxon>Agaricomycetidae</taxon>
        <taxon>Agaricales</taxon>
        <taxon>Marasmiineae</taxon>
        <taxon>Marasmiaceae</taxon>
        <taxon>Tetrapyrgos</taxon>
    </lineage>
</organism>
<evidence type="ECO:0000313" key="2">
    <source>
        <dbReference type="Proteomes" id="UP000559256"/>
    </source>
</evidence>
<proteinExistence type="predicted"/>
<protein>
    <submittedName>
        <fullName evidence="1">Uncharacterized protein</fullName>
    </submittedName>
</protein>
<reference evidence="1 2" key="1">
    <citation type="journal article" date="2020" name="ISME J.">
        <title>Uncovering the hidden diversity of litter-decomposition mechanisms in mushroom-forming fungi.</title>
        <authorList>
            <person name="Floudas D."/>
            <person name="Bentzer J."/>
            <person name="Ahren D."/>
            <person name="Johansson T."/>
            <person name="Persson P."/>
            <person name="Tunlid A."/>
        </authorList>
    </citation>
    <scope>NUCLEOTIDE SEQUENCE [LARGE SCALE GENOMIC DNA]</scope>
    <source>
        <strain evidence="1 2">CBS 291.85</strain>
    </source>
</reference>
<gene>
    <name evidence="1" type="ORF">D9758_014267</name>
</gene>
<dbReference type="EMBL" id="JAACJM010000201">
    <property type="protein sequence ID" value="KAF5338028.1"/>
    <property type="molecule type" value="Genomic_DNA"/>
</dbReference>